<comment type="caution">
    <text evidence="1">The sequence shown here is derived from an EMBL/GenBank/DDBJ whole genome shotgun (WGS) entry which is preliminary data.</text>
</comment>
<accession>A0AAP3BGA9</accession>
<evidence type="ECO:0000313" key="1">
    <source>
        <dbReference type="EMBL" id="MCW4127917.1"/>
    </source>
</evidence>
<sequence length="50" mass="5744">MGLFLPSGLGFLHGDDPTWMFRVPYRSTSMLEIIPENDEEGNDRENSEKD</sequence>
<name>A0AAP3BGA9_9BACT</name>
<dbReference type="RefSeq" id="WP_264965823.1">
    <property type="nucleotide sequence ID" value="NZ_JAPDVK010000002.1"/>
</dbReference>
<organism evidence="1 2">
    <name type="scientific">Segatella copri</name>
    <dbReference type="NCBI Taxonomy" id="165179"/>
    <lineage>
        <taxon>Bacteria</taxon>
        <taxon>Pseudomonadati</taxon>
        <taxon>Bacteroidota</taxon>
        <taxon>Bacteroidia</taxon>
        <taxon>Bacteroidales</taxon>
        <taxon>Prevotellaceae</taxon>
        <taxon>Segatella</taxon>
    </lineage>
</organism>
<gene>
    <name evidence="1" type="ORF">ONT16_06560</name>
</gene>
<evidence type="ECO:0000313" key="2">
    <source>
        <dbReference type="Proteomes" id="UP001209344"/>
    </source>
</evidence>
<reference evidence="1" key="1">
    <citation type="submission" date="2022-11" db="EMBL/GenBank/DDBJ databases">
        <title>Genomic repertoires linked with pathogenic potency of arthritogenic Prevotella copri isolated from the gut of rheumatoid arthritis patients.</title>
        <authorList>
            <person name="Nii T."/>
            <person name="Maeda Y."/>
            <person name="Motooka D."/>
            <person name="Naito M."/>
            <person name="Matsumoto Y."/>
            <person name="Ogawa T."/>
            <person name="Oguro-Igashira E."/>
            <person name="Kishikawa T."/>
            <person name="Yamashita M."/>
            <person name="Koizumi S."/>
            <person name="Kurakawa T."/>
            <person name="Okumura R."/>
            <person name="Kayama H."/>
            <person name="Murakami M."/>
            <person name="Sakaguchi T."/>
            <person name="Das B."/>
            <person name="Nakamura S."/>
            <person name="Okada Y."/>
            <person name="Kumanogoh A."/>
            <person name="Takeda K."/>
        </authorList>
    </citation>
    <scope>NUCLEOTIDE SEQUENCE</scope>
    <source>
        <strain evidence="1">F3-75</strain>
    </source>
</reference>
<proteinExistence type="predicted"/>
<protein>
    <submittedName>
        <fullName evidence="1">Uncharacterized protein</fullName>
    </submittedName>
</protein>
<dbReference type="AlphaFoldDB" id="A0AAP3BGA9"/>
<dbReference type="EMBL" id="JAPDVK010000002">
    <property type="protein sequence ID" value="MCW4127917.1"/>
    <property type="molecule type" value="Genomic_DNA"/>
</dbReference>
<dbReference type="Proteomes" id="UP001209344">
    <property type="component" value="Unassembled WGS sequence"/>
</dbReference>